<evidence type="ECO:0000256" key="2">
    <source>
        <dbReference type="ARBA" id="ARBA00004613"/>
    </source>
</evidence>
<evidence type="ECO:0000256" key="5">
    <source>
        <dbReference type="ARBA" id="ARBA00022729"/>
    </source>
</evidence>
<keyword evidence="5 16" id="KW-0732">Signal</keyword>
<feature type="chain" id="PRO_5044632033" description="lytic cellulose monooxygenase (C4-dehydrogenating)" evidence="16">
    <location>
        <begin position="19"/>
        <end position="315"/>
    </location>
</feature>
<keyword evidence="8" id="KW-0186">Copper</keyword>
<comment type="catalytic activity">
    <reaction evidence="14">
        <text>[(1-&gt;4)-beta-D-glucosyl]n+m + reduced acceptor + O2 = 4-dehydro-beta-D-glucosyl-[(1-&gt;4)-beta-D-glucosyl]n-1 + [(1-&gt;4)-beta-D-glucosyl]m + acceptor + H2O.</text>
        <dbReference type="EC" id="1.14.99.56"/>
    </reaction>
</comment>
<keyword evidence="12" id="KW-0624">Polysaccharide degradation</keyword>
<feature type="signal peptide" evidence="16">
    <location>
        <begin position="1"/>
        <end position="18"/>
    </location>
</feature>
<evidence type="ECO:0000256" key="4">
    <source>
        <dbReference type="ARBA" id="ARBA00022723"/>
    </source>
</evidence>
<dbReference type="AlphaFoldDB" id="A0A6G1GE39"/>
<evidence type="ECO:0000256" key="14">
    <source>
        <dbReference type="ARBA" id="ARBA00045077"/>
    </source>
</evidence>
<organism evidence="18">
    <name type="scientific">Eremomyces bilateralis CBS 781.70</name>
    <dbReference type="NCBI Taxonomy" id="1392243"/>
    <lineage>
        <taxon>Eukaryota</taxon>
        <taxon>Fungi</taxon>
        <taxon>Dikarya</taxon>
        <taxon>Ascomycota</taxon>
        <taxon>Pezizomycotina</taxon>
        <taxon>Dothideomycetes</taxon>
        <taxon>Dothideomycetes incertae sedis</taxon>
        <taxon>Eremomycetales</taxon>
        <taxon>Eremomycetaceae</taxon>
        <taxon>Eremomyces</taxon>
    </lineage>
</organism>
<name>A0A6G1GE39_9PEZI</name>
<protein>
    <recommendedName>
        <fullName evidence="15">lytic cellulose monooxygenase (C4-dehydrogenating)</fullName>
        <ecNumber evidence="15">1.14.99.56</ecNumber>
    </recommendedName>
</protein>
<keyword evidence="3" id="KW-0964">Secreted</keyword>
<keyword evidence="9" id="KW-0503">Monooxygenase</keyword>
<evidence type="ECO:0000256" key="12">
    <source>
        <dbReference type="ARBA" id="ARBA00023326"/>
    </source>
</evidence>
<accession>A0A6G1GE39</accession>
<keyword evidence="7" id="KW-0560">Oxidoreductase</keyword>
<dbReference type="Proteomes" id="UP000504638">
    <property type="component" value="Unplaced"/>
</dbReference>
<dbReference type="GO" id="GO:0030245">
    <property type="term" value="P:cellulose catabolic process"/>
    <property type="evidence" value="ECO:0007669"/>
    <property type="project" value="UniProtKB-KW"/>
</dbReference>
<evidence type="ECO:0000256" key="11">
    <source>
        <dbReference type="ARBA" id="ARBA00023277"/>
    </source>
</evidence>
<dbReference type="Pfam" id="PF03443">
    <property type="entry name" value="AA9"/>
    <property type="match status" value="1"/>
</dbReference>
<dbReference type="PANTHER" id="PTHR33353:SF10">
    <property type="entry name" value="ENDO-BETA-1,4-GLUCANASE D"/>
    <property type="match status" value="1"/>
</dbReference>
<keyword evidence="10" id="KW-1015">Disulfide bond</keyword>
<proteinExistence type="inferred from homology"/>
<reference evidence="20" key="3">
    <citation type="submission" date="2025-04" db="UniProtKB">
        <authorList>
            <consortium name="RefSeq"/>
        </authorList>
    </citation>
    <scope>IDENTIFICATION</scope>
    <source>
        <strain evidence="20">CBS 781.70</strain>
    </source>
</reference>
<evidence type="ECO:0000256" key="16">
    <source>
        <dbReference type="SAM" id="SignalP"/>
    </source>
</evidence>
<evidence type="ECO:0000256" key="9">
    <source>
        <dbReference type="ARBA" id="ARBA00023033"/>
    </source>
</evidence>
<dbReference type="EMBL" id="ML975150">
    <property type="protein sequence ID" value="KAF1816150.1"/>
    <property type="molecule type" value="Genomic_DNA"/>
</dbReference>
<keyword evidence="11" id="KW-0119">Carbohydrate metabolism</keyword>
<evidence type="ECO:0000256" key="13">
    <source>
        <dbReference type="ARBA" id="ARBA00044502"/>
    </source>
</evidence>
<evidence type="ECO:0000256" key="3">
    <source>
        <dbReference type="ARBA" id="ARBA00022525"/>
    </source>
</evidence>
<evidence type="ECO:0000256" key="7">
    <source>
        <dbReference type="ARBA" id="ARBA00023002"/>
    </source>
</evidence>
<feature type="domain" description="Auxiliary Activity family 9 catalytic" evidence="17">
    <location>
        <begin position="19"/>
        <end position="255"/>
    </location>
</feature>
<dbReference type="RefSeq" id="XP_033537781.1">
    <property type="nucleotide sequence ID" value="XM_033680950.1"/>
</dbReference>
<comment type="subcellular location">
    <subcellularLocation>
        <location evidence="2">Secreted</location>
    </subcellularLocation>
</comment>
<dbReference type="GeneID" id="54421520"/>
<dbReference type="CDD" id="cd21175">
    <property type="entry name" value="LPMO_AA9"/>
    <property type="match status" value="1"/>
</dbReference>
<evidence type="ECO:0000259" key="17">
    <source>
        <dbReference type="Pfam" id="PF03443"/>
    </source>
</evidence>
<dbReference type="PANTHER" id="PTHR33353">
    <property type="entry name" value="PUTATIVE (AFU_ORTHOLOGUE AFUA_1G12560)-RELATED"/>
    <property type="match status" value="1"/>
</dbReference>
<keyword evidence="6" id="KW-0136">Cellulose degradation</keyword>
<reference evidence="20" key="2">
    <citation type="submission" date="2020-04" db="EMBL/GenBank/DDBJ databases">
        <authorList>
            <consortium name="NCBI Genome Project"/>
        </authorList>
    </citation>
    <scope>NUCLEOTIDE SEQUENCE</scope>
    <source>
        <strain evidence="20">CBS 781.70</strain>
    </source>
</reference>
<comment type="similarity">
    <text evidence="13">Belongs to the polysaccharide monooxygenase AA9 family.</text>
</comment>
<dbReference type="GO" id="GO:0005576">
    <property type="term" value="C:extracellular region"/>
    <property type="evidence" value="ECO:0007669"/>
    <property type="project" value="UniProtKB-SubCell"/>
</dbReference>
<comment type="cofactor">
    <cofactor evidence="1">
        <name>Cu(2+)</name>
        <dbReference type="ChEBI" id="CHEBI:29036"/>
    </cofactor>
</comment>
<evidence type="ECO:0000313" key="18">
    <source>
        <dbReference type="EMBL" id="KAF1816150.1"/>
    </source>
</evidence>
<reference evidence="18 20" key="1">
    <citation type="submission" date="2020-01" db="EMBL/GenBank/DDBJ databases">
        <authorList>
            <consortium name="DOE Joint Genome Institute"/>
            <person name="Haridas S."/>
            <person name="Albert R."/>
            <person name="Binder M."/>
            <person name="Bloem J."/>
            <person name="Labutti K."/>
            <person name="Salamov A."/>
            <person name="Andreopoulos B."/>
            <person name="Baker S.E."/>
            <person name="Barry K."/>
            <person name="Bills G."/>
            <person name="Bluhm B.H."/>
            <person name="Cannon C."/>
            <person name="Castanera R."/>
            <person name="Culley D.E."/>
            <person name="Daum C."/>
            <person name="Ezra D."/>
            <person name="Gonzalez J.B."/>
            <person name="Henrissat B."/>
            <person name="Kuo A."/>
            <person name="Liang C."/>
            <person name="Lipzen A."/>
            <person name="Lutzoni F."/>
            <person name="Magnuson J."/>
            <person name="Mondo S."/>
            <person name="Nolan M."/>
            <person name="Ohm R."/>
            <person name="Pangilinan J."/>
            <person name="Park H.-J."/>
            <person name="Ramirez L."/>
            <person name="Alfaro M."/>
            <person name="Sun H."/>
            <person name="Tritt A."/>
            <person name="Yoshinaga Y."/>
            <person name="Zwiers L.-H."/>
            <person name="Turgeon B.G."/>
            <person name="Goodwin S.B."/>
            <person name="Spatafora J.W."/>
            <person name="Crous P.W."/>
            <person name="Grigoriev I.V."/>
        </authorList>
    </citation>
    <scope>NUCLEOTIDE SEQUENCE</scope>
    <source>
        <strain evidence="18 20">CBS 781.70</strain>
    </source>
</reference>
<dbReference type="InterPro" id="IPR005103">
    <property type="entry name" value="AA9_LPMO"/>
</dbReference>
<evidence type="ECO:0000256" key="6">
    <source>
        <dbReference type="ARBA" id="ARBA00023001"/>
    </source>
</evidence>
<dbReference type="OrthoDB" id="4849160at2759"/>
<dbReference type="EC" id="1.14.99.56" evidence="15"/>
<evidence type="ECO:0000256" key="8">
    <source>
        <dbReference type="ARBA" id="ARBA00023008"/>
    </source>
</evidence>
<dbReference type="Gene3D" id="2.70.50.70">
    <property type="match status" value="1"/>
</dbReference>
<keyword evidence="4" id="KW-0479">Metal-binding</keyword>
<sequence length="315" mass="34325">MKATTGAFALTFITSVAAHGFVRSVNVDGAIYPGFNPHMDGELGAKRIVFGFDASRANVDGTAAITDPNAPGLACNSKPTPPGDKAEARAGSQIEFRWTEWLPSHRGPITTYMAPYEGDIAAVDVNKLQFFKIDEEALYADEQFGEIDDVPWAVKPNWATDKMIQANGVWNVTIPWDIKPGNYVVRHELLALHFATEHSNYKSFGIVAPQFYPSCYHVGITGNGTATPTGVTFPGTYQPTDPGLIFDIYQNKTEYPIPGPAVYLPKGPAPELEAKEPRIISPTGDPAKDAEYMKAMEGELSFYANITNRIYKVGG</sequence>
<dbReference type="GO" id="GO:0004497">
    <property type="term" value="F:monooxygenase activity"/>
    <property type="evidence" value="ECO:0007669"/>
    <property type="project" value="UniProtKB-KW"/>
</dbReference>
<gene>
    <name evidence="18 20" type="ORF">P152DRAFT_470194</name>
</gene>
<evidence type="ECO:0000256" key="1">
    <source>
        <dbReference type="ARBA" id="ARBA00001973"/>
    </source>
</evidence>
<evidence type="ECO:0000256" key="15">
    <source>
        <dbReference type="ARBA" id="ARBA00047174"/>
    </source>
</evidence>
<evidence type="ECO:0000256" key="10">
    <source>
        <dbReference type="ARBA" id="ARBA00023157"/>
    </source>
</evidence>
<dbReference type="GO" id="GO:0016787">
    <property type="term" value="F:hydrolase activity"/>
    <property type="evidence" value="ECO:0007669"/>
    <property type="project" value="UniProtKB-KW"/>
</dbReference>
<evidence type="ECO:0000313" key="19">
    <source>
        <dbReference type="Proteomes" id="UP000504638"/>
    </source>
</evidence>
<dbReference type="InterPro" id="IPR049892">
    <property type="entry name" value="AA9"/>
</dbReference>
<keyword evidence="19" id="KW-1185">Reference proteome</keyword>
<dbReference type="GO" id="GO:0046872">
    <property type="term" value="F:metal ion binding"/>
    <property type="evidence" value="ECO:0007669"/>
    <property type="project" value="UniProtKB-KW"/>
</dbReference>
<evidence type="ECO:0000313" key="20">
    <source>
        <dbReference type="RefSeq" id="XP_033537781.1"/>
    </source>
</evidence>
<keyword evidence="18 20" id="KW-0378">Hydrolase</keyword>